<feature type="transmembrane region" description="Helical" evidence="5">
    <location>
        <begin position="67"/>
        <end position="86"/>
    </location>
</feature>
<feature type="transmembrane region" description="Helical" evidence="5">
    <location>
        <begin position="126"/>
        <end position="148"/>
    </location>
</feature>
<dbReference type="AlphaFoldDB" id="A0A895XRU5"/>
<name>A0A895XRU5_9ACTN</name>
<dbReference type="GO" id="GO:0005886">
    <property type="term" value="C:plasma membrane"/>
    <property type="evidence" value="ECO:0007669"/>
    <property type="project" value="UniProtKB-SubCell"/>
</dbReference>
<keyword evidence="4 5" id="KW-0472">Membrane</keyword>
<reference evidence="7" key="1">
    <citation type="submission" date="2021-02" db="EMBL/GenBank/DDBJ databases">
        <title>Natronoglycomyces albus gen. nov., sp. nov, a haloalkaliphilic actinobacterium from a soda solonchak soil.</title>
        <authorList>
            <person name="Sorokin D.Y."/>
            <person name="Khijniak T.V."/>
            <person name="Zakharycheva A.P."/>
            <person name="Boueva O.V."/>
            <person name="Ariskina E.V."/>
            <person name="Hahnke R.L."/>
            <person name="Bunk B."/>
            <person name="Sproer C."/>
            <person name="Schumann P."/>
            <person name="Evtushenko L.I."/>
            <person name="Kublanov I.V."/>
        </authorList>
    </citation>
    <scope>NUCLEOTIDE SEQUENCE</scope>
    <source>
        <strain evidence="7">DSM 106290</strain>
    </source>
</reference>
<feature type="transmembrane region" description="Helical" evidence="5">
    <location>
        <begin position="325"/>
        <end position="347"/>
    </location>
</feature>
<feature type="transmembrane region" description="Helical" evidence="5">
    <location>
        <begin position="92"/>
        <end position="114"/>
    </location>
</feature>
<dbReference type="InterPro" id="IPR011701">
    <property type="entry name" value="MFS"/>
</dbReference>
<keyword evidence="2 5" id="KW-0812">Transmembrane</keyword>
<evidence type="ECO:0000259" key="6">
    <source>
        <dbReference type="PROSITE" id="PS50850"/>
    </source>
</evidence>
<accession>A0A895XRU5</accession>
<dbReference type="PANTHER" id="PTHR23523:SF2">
    <property type="entry name" value="2-NITROIMIDAZOLE TRANSPORTER"/>
    <property type="match status" value="1"/>
</dbReference>
<evidence type="ECO:0000256" key="1">
    <source>
        <dbReference type="ARBA" id="ARBA00004651"/>
    </source>
</evidence>
<feature type="transmembrane region" description="Helical" evidence="5">
    <location>
        <begin position="198"/>
        <end position="220"/>
    </location>
</feature>
<organism evidence="7 8">
    <name type="scientific">Natronoglycomyces albus</name>
    <dbReference type="NCBI Taxonomy" id="2811108"/>
    <lineage>
        <taxon>Bacteria</taxon>
        <taxon>Bacillati</taxon>
        <taxon>Actinomycetota</taxon>
        <taxon>Actinomycetes</taxon>
        <taxon>Glycomycetales</taxon>
        <taxon>Glycomycetaceae</taxon>
        <taxon>Natronoglycomyces</taxon>
    </lineage>
</organism>
<dbReference type="InterPro" id="IPR036259">
    <property type="entry name" value="MFS_trans_sf"/>
</dbReference>
<dbReference type="SUPFAM" id="SSF103473">
    <property type="entry name" value="MFS general substrate transporter"/>
    <property type="match status" value="1"/>
</dbReference>
<dbReference type="InterPro" id="IPR020846">
    <property type="entry name" value="MFS_dom"/>
</dbReference>
<dbReference type="Pfam" id="PF07690">
    <property type="entry name" value="MFS_1"/>
    <property type="match status" value="1"/>
</dbReference>
<keyword evidence="3 5" id="KW-1133">Transmembrane helix</keyword>
<dbReference type="KEGG" id="nav:JQS30_14630"/>
<feature type="transmembrane region" description="Helical" evidence="5">
    <location>
        <begin position="232"/>
        <end position="257"/>
    </location>
</feature>
<dbReference type="PROSITE" id="PS50850">
    <property type="entry name" value="MFS"/>
    <property type="match status" value="1"/>
</dbReference>
<feature type="domain" description="Major facilitator superfamily (MFS) profile" evidence="6">
    <location>
        <begin position="1"/>
        <end position="378"/>
    </location>
</feature>
<gene>
    <name evidence="7" type="ORF">JQS30_14630</name>
</gene>
<feature type="transmembrane region" description="Helical" evidence="5">
    <location>
        <begin position="39"/>
        <end position="60"/>
    </location>
</feature>
<evidence type="ECO:0000256" key="4">
    <source>
        <dbReference type="ARBA" id="ARBA00023136"/>
    </source>
</evidence>
<evidence type="ECO:0000256" key="5">
    <source>
        <dbReference type="SAM" id="Phobius"/>
    </source>
</evidence>
<dbReference type="RefSeq" id="WP_213170980.1">
    <property type="nucleotide sequence ID" value="NZ_CP070496.1"/>
</dbReference>
<evidence type="ECO:0000313" key="8">
    <source>
        <dbReference type="Proteomes" id="UP000662939"/>
    </source>
</evidence>
<feature type="transmembrane region" description="Helical" evidence="5">
    <location>
        <begin position="290"/>
        <end position="313"/>
    </location>
</feature>
<sequence>MLAAGIVLASLNLRTAVTSVGAVMGDVQAALGISELMAGVLATLPVLAFAALGAIVPALLRRCGYRLLISVSLLLMSAGLLARAFVSHIGWFLLFSAVALAAGAIGNVAIPGVVKKHFPGHIGLMTTAYSTALTVGATLGAALTVPFGDVLGGWRFGIAVWALPALLAAIPWLLWRESVSTTEQPPGERLRGLWRSKLAWMMMIFFGLQSGGAFALFGWLAQLLRDQGISPATAGAMFGFYNVIAIPMFLVIPVLAARHRNQRGILCALMSLFPLSLAGLWFAGGPSWLTWVWVGLLGVSMTTFSLILVLFALRTRTHEGTAALSAFAQSGGYLVAAISPLVIGAAYGATGSWGVPMLILLAAGLGQLLAGWYATSDRFLEDELAHLNGRTSDVVRQRASQT</sequence>
<dbReference type="GO" id="GO:0022857">
    <property type="term" value="F:transmembrane transporter activity"/>
    <property type="evidence" value="ECO:0007669"/>
    <property type="project" value="InterPro"/>
</dbReference>
<feature type="transmembrane region" description="Helical" evidence="5">
    <location>
        <begin position="353"/>
        <end position="374"/>
    </location>
</feature>
<comment type="subcellular location">
    <subcellularLocation>
        <location evidence="1">Cell membrane</location>
        <topology evidence="1">Multi-pass membrane protein</topology>
    </subcellularLocation>
</comment>
<protein>
    <submittedName>
        <fullName evidence="7">MFS transporter</fullName>
    </submittedName>
</protein>
<evidence type="ECO:0000313" key="7">
    <source>
        <dbReference type="EMBL" id="QSB04980.1"/>
    </source>
</evidence>
<feature type="transmembrane region" description="Helical" evidence="5">
    <location>
        <begin position="154"/>
        <end position="175"/>
    </location>
</feature>
<proteinExistence type="predicted"/>
<dbReference type="Gene3D" id="1.20.1250.20">
    <property type="entry name" value="MFS general substrate transporter like domains"/>
    <property type="match status" value="1"/>
</dbReference>
<keyword evidence="8" id="KW-1185">Reference proteome</keyword>
<dbReference type="EMBL" id="CP070496">
    <property type="protein sequence ID" value="QSB04980.1"/>
    <property type="molecule type" value="Genomic_DNA"/>
</dbReference>
<evidence type="ECO:0000256" key="2">
    <source>
        <dbReference type="ARBA" id="ARBA00022692"/>
    </source>
</evidence>
<dbReference type="Proteomes" id="UP000662939">
    <property type="component" value="Chromosome"/>
</dbReference>
<feature type="transmembrane region" description="Helical" evidence="5">
    <location>
        <begin position="264"/>
        <end position="284"/>
    </location>
</feature>
<dbReference type="InterPro" id="IPR052524">
    <property type="entry name" value="MFS_Cyanate_Porter"/>
</dbReference>
<evidence type="ECO:0000256" key="3">
    <source>
        <dbReference type="ARBA" id="ARBA00022989"/>
    </source>
</evidence>
<dbReference type="PANTHER" id="PTHR23523">
    <property type="match status" value="1"/>
</dbReference>